<sequence length="680" mass="72113">MSGPVPHYLCGRRQPPADRGIARRHAVHGHEVFRVTTTGIDAAPAFAYARTVGIPALRGTDFAERARSLHRLARLLAGRREEFVRLLAHLGTSSADAVRDIDGGLEAMRRRAAAITRRLADGGATADGRLLVDDGPGARGSASRSVLDAPPGVAVRIGGFSLPATGLLGAFADTFVAGVPVVVRPSHRTAQVVAHLVRGIVESGEIPDGALQFVSGPTRLADHLTAHDLLGFTGTSATARRVRGRLATLRAAPREDFATDALDCAVLGVDGVPGTAAFAVFVDRLVAAITAYTGQTRAAVRRAFVPAPLVDVVAEAVAAALDEVRPGDPDTPGAGMGPLIDASHRRRVLVGVARLRGATRTIRGTPGRIAAVADEGRFGAYLPPVLLVADDPGRREVHEVEAFGPVGTLLPYRSSADIRDVLTLGGRDLHGWVVTEDPATARDLVRALTPTHSRVEIVDPHAPSAEPSAPYDPDDLGAFLRRPSGTHVLASPGHLAAVTDRWEPGAPRVYGPTHPLRRRLGEVRAGDAVTVGPRTVTRDDIDRFAELTGDRYYLHTDEAGAAGHPLFRGIVAHGYLVLSLAAGMFVPPEPGPVLANRALENLRFLAPVRPGDALTVTLTARRITPRPGARHGEVRWHVEIVNQNARPVADFDLVTLTADRPTDAGDKDTTHARHHHSRPL</sequence>
<keyword evidence="8" id="KW-1185">Reference proteome</keyword>
<dbReference type="EMBL" id="BIFH01000018">
    <property type="protein sequence ID" value="GCD95723.1"/>
    <property type="molecule type" value="Genomic_DNA"/>
</dbReference>
<comment type="caution">
    <text evidence="7">The sequence shown here is derived from an EMBL/GenBank/DDBJ whole genome shotgun (WGS) entry which is preliminary data.</text>
</comment>
<gene>
    <name evidence="7" type="primary">paaZ</name>
    <name evidence="7" type="ORF">EHYA_03406</name>
</gene>
<dbReference type="InterPro" id="IPR015590">
    <property type="entry name" value="Aldehyde_DH_dom"/>
</dbReference>
<protein>
    <submittedName>
        <fullName evidence="7">Bifunctional aldehyde dehydrogenase/enoyl-CoA hydratase</fullName>
    </submittedName>
</protein>
<dbReference type="InterPro" id="IPR029069">
    <property type="entry name" value="HotDog_dom_sf"/>
</dbReference>
<comment type="similarity">
    <text evidence="2">Belongs to the aldehyde dehydrogenase family.</text>
</comment>
<keyword evidence="3" id="KW-0560">Oxidoreductase</keyword>
<dbReference type="InterPro" id="IPR016162">
    <property type="entry name" value="Ald_DH_N"/>
</dbReference>
<dbReference type="Pfam" id="PF00171">
    <property type="entry name" value="Aldedh"/>
    <property type="match status" value="1"/>
</dbReference>
<accession>A0A401YM76</accession>
<evidence type="ECO:0000259" key="5">
    <source>
        <dbReference type="Pfam" id="PF00171"/>
    </source>
</evidence>
<feature type="domain" description="Aldehyde dehydrogenase" evidence="5">
    <location>
        <begin position="40"/>
        <end position="448"/>
    </location>
</feature>
<evidence type="ECO:0000256" key="1">
    <source>
        <dbReference type="ARBA" id="ARBA00005254"/>
    </source>
</evidence>
<dbReference type="Pfam" id="PF01575">
    <property type="entry name" value="MaoC_dehydratas"/>
    <property type="match status" value="1"/>
</dbReference>
<feature type="compositionally biased region" description="Basic and acidic residues" evidence="4">
    <location>
        <begin position="660"/>
        <end position="671"/>
    </location>
</feature>
<dbReference type="InterPro" id="IPR002539">
    <property type="entry name" value="MaoC-like_dom"/>
</dbReference>
<dbReference type="Gene3D" id="3.40.309.10">
    <property type="entry name" value="Aldehyde Dehydrogenase, Chain A, domain 2"/>
    <property type="match status" value="1"/>
</dbReference>
<dbReference type="AlphaFoldDB" id="A0A401YM76"/>
<dbReference type="Proteomes" id="UP000286931">
    <property type="component" value="Unassembled WGS sequence"/>
</dbReference>
<feature type="domain" description="MaoC-like" evidence="6">
    <location>
        <begin position="531"/>
        <end position="624"/>
    </location>
</feature>
<comment type="similarity">
    <text evidence="1">Belongs to the enoyl-CoA hydratase/isomerase family.</text>
</comment>
<dbReference type="OrthoDB" id="9759612at2"/>
<dbReference type="SUPFAM" id="SSF54637">
    <property type="entry name" value="Thioesterase/thiol ester dehydrase-isomerase"/>
    <property type="match status" value="1"/>
</dbReference>
<dbReference type="GO" id="GO:0016620">
    <property type="term" value="F:oxidoreductase activity, acting on the aldehyde or oxo group of donors, NAD or NADP as acceptor"/>
    <property type="evidence" value="ECO:0007669"/>
    <property type="project" value="InterPro"/>
</dbReference>
<feature type="region of interest" description="Disordered" evidence="4">
    <location>
        <begin position="659"/>
        <end position="680"/>
    </location>
</feature>
<dbReference type="RefSeq" id="WP_126637821.1">
    <property type="nucleotide sequence ID" value="NZ_BIFH01000018.1"/>
</dbReference>
<dbReference type="SUPFAM" id="SSF53720">
    <property type="entry name" value="ALDH-like"/>
    <property type="match status" value="1"/>
</dbReference>
<evidence type="ECO:0000313" key="8">
    <source>
        <dbReference type="Proteomes" id="UP000286931"/>
    </source>
</evidence>
<dbReference type="Gene3D" id="3.40.605.10">
    <property type="entry name" value="Aldehyde Dehydrogenase, Chain A, domain 1"/>
    <property type="match status" value="1"/>
</dbReference>
<dbReference type="PANTHER" id="PTHR43111:SF1">
    <property type="entry name" value="ALDEHYDE DEHYDROGENASE B-RELATED"/>
    <property type="match status" value="1"/>
</dbReference>
<dbReference type="InterPro" id="IPR016163">
    <property type="entry name" value="Ald_DH_C"/>
</dbReference>
<name>A0A401YM76_9ACTN</name>
<organism evidence="7 8">
    <name type="scientific">Embleya hyalina</name>
    <dbReference type="NCBI Taxonomy" id="516124"/>
    <lineage>
        <taxon>Bacteria</taxon>
        <taxon>Bacillati</taxon>
        <taxon>Actinomycetota</taxon>
        <taxon>Actinomycetes</taxon>
        <taxon>Kitasatosporales</taxon>
        <taxon>Streptomycetaceae</taxon>
        <taxon>Embleya</taxon>
    </lineage>
</organism>
<dbReference type="PANTHER" id="PTHR43111">
    <property type="entry name" value="ALDEHYDE DEHYDROGENASE B-RELATED"/>
    <property type="match status" value="1"/>
</dbReference>
<evidence type="ECO:0000256" key="4">
    <source>
        <dbReference type="SAM" id="MobiDB-lite"/>
    </source>
</evidence>
<evidence type="ECO:0000256" key="3">
    <source>
        <dbReference type="ARBA" id="ARBA00023002"/>
    </source>
</evidence>
<dbReference type="InterPro" id="IPR016161">
    <property type="entry name" value="Ald_DH/histidinol_DH"/>
</dbReference>
<evidence type="ECO:0000259" key="6">
    <source>
        <dbReference type="Pfam" id="PF01575"/>
    </source>
</evidence>
<evidence type="ECO:0000313" key="7">
    <source>
        <dbReference type="EMBL" id="GCD95723.1"/>
    </source>
</evidence>
<reference evidence="7 8" key="1">
    <citation type="submission" date="2018-12" db="EMBL/GenBank/DDBJ databases">
        <title>Draft genome sequence of Embleya hyalina NBRC 13850T.</title>
        <authorList>
            <person name="Komaki H."/>
            <person name="Hosoyama A."/>
            <person name="Kimura A."/>
            <person name="Ichikawa N."/>
            <person name="Tamura T."/>
        </authorList>
    </citation>
    <scope>NUCLEOTIDE SEQUENCE [LARGE SCALE GENOMIC DNA]</scope>
    <source>
        <strain evidence="7 8">NBRC 13850</strain>
    </source>
</reference>
<evidence type="ECO:0000256" key="2">
    <source>
        <dbReference type="ARBA" id="ARBA00009986"/>
    </source>
</evidence>
<dbReference type="Gene3D" id="3.10.129.10">
    <property type="entry name" value="Hotdog Thioesterase"/>
    <property type="match status" value="1"/>
</dbReference>
<proteinExistence type="inferred from homology"/>